<proteinExistence type="predicted"/>
<gene>
    <name evidence="1" type="ORF">ALC56_03746</name>
</gene>
<sequence length="1801" mass="216251">MYYNFLLLNTKFSSQYLLKKDLIFGHVVGTWPTLSPYLFVQIIWYSKCEDLLIESIMHVPLDLCAEILETTIKHIDELAIPRAKRIIFLLIYKIYNKFLWLHLGTLSEQNVTTCVHQIIMYFEILLNLLVSPKFVTSCNLSSVEKHLQHGILVKNILYYIKKCMYSKIRSYSENHNLLKLFTLTYGNNEYMNYYHILPINVITCIIIRLDQILATLLLNQIKEIDSSEYIVWRNIVDNENTMISLHRAIIMECHYLKEFMKENDFLMKNEQLFLCLKQLIGPIKSEESILTLQELCHDIAKGKSRGIKELIKRYKEWDLYTLDFIRQRVKFLSLDDFNVILEYLYYKLAHLHTKKEKYQVYVSVLKILMHLKEDDLHVIILEYMERHFDDNCLECLYNEESFDTFLQNLFVEEFYNSRSIVDTISQRRRVLLIFILLNPRDVLNKLIFYEMNITSSNSILFKNNVIACFIQSYYCLRRDQYTVLTYILKNIVLQQNVALRINFWIFINKILDYQMMTADDVMNELCIPWLINSHLNNIHIVLSHIRSILQKRLCTNRTNYTLLTVALMKKVSLLRRSNATFSKFTIYNWMILINTMLNYLNIPSILTNNQYDLICFTCNYIEPLDMKIMQPKMNILNIIQEYAKRCFPVYQLLHKDPQCHPKLRSYAQSFSLDQEAFIRHVMLHSFKCEYIEFACELTFEFWHEFGWTDEMIAYENIIRITADVLQIVLIHLDTFPKCTFIMLLYAIINYCKIVTENMTSDKFEAIQNILFRTLSSINDIVSKTCYCNTYNTWLKRIQNIKISDMETEKYYDEICKWTDSIFPYEIETFIDNKWFLVKMDQNFYLNLQTIEDIRILLSPLQQQHGQLKYLSCQTTNENSRSIDEVSKIIMYYLKDQLGMYNIKIFIADNNFNTKHNFLPKFITCYKYLLLNTNFSSQYLLKKDMRFGHVVGLWPTLSPCLFVQILWYSRCEDLLIESIVHIPLDLCVEILQITIEHINELTLLRARRLILLLIYKIYYKCLWLHLGTISIENIMKCVQQLITYFEILLNLLVPKFITFHNLSIENKYNKQVQHGILIKNILQCIKKCTSSKIKNYLENYDRAMLFRLTYGNFNEHMNYYHTLSSNDVKSIIIILDQKLITLLLNQIKYVDSFECTVWRNIVDDENTMISLHRAIIIECHYLNEFIKQNNFLMKNEQLFLCLKQLIGSMKSEESILTLQELCYDIAKGKLHGIKELIKRYKEWDLYTLDFIRQRVKFLDLNDFCIILEYLYYKFAYLHTKTEKYRVYISVLKILIHLKEHDLHRIILQYMKRHFDDNCLEYLYNEKSFDTFLRQNLVVEEFNNSRSMVNTNSQRCRALLIFILLNPKDVLSKLMLYEMNVESFDSILFQNNIFAFFIHDYCNLQKDQLNVLMYILKNIVLQQHTAWHTNFRTFINKLLDYQMVTVDDVIHELYIPYLRSSHFKEINIRIILLHIQSIVTRKLYTYRTNFTHLIIILIKKTSLLRKFNAIFSKFALYKLGIKLVNNIITDLLYSSTPLPNIDHNAIRLSSYHVEPLDIKKTRPTMNIMNIIEEYERRCLFIHQRLRTDPRCHPKLRSFVQSFKLNREAFIRHIMLHCYEKEYIVLANELTFVFWYKFGWADEMMAYENIIRITADVSQVALMYLDTFPKHTFIMLLYAIVKFSKSVLKNMTGDKHKTICYNLLRTLSSINTIVSETYYGKMYDLWLKRIQNIDPHLEAEIYFDEIHKWMYSIFEYDFETMPLVHKKWYVCFLSNLIVNYKNFFPLLYSFILFEFHFHIIVLLR</sequence>
<keyword evidence="2" id="KW-1185">Reference proteome</keyword>
<dbReference type="Proteomes" id="UP000078541">
    <property type="component" value="Unassembled WGS sequence"/>
</dbReference>
<evidence type="ECO:0000313" key="1">
    <source>
        <dbReference type="EMBL" id="KYN41816.1"/>
    </source>
</evidence>
<organism evidence="1 2">
    <name type="scientific">Trachymyrmex septentrionalis</name>
    <dbReference type="NCBI Taxonomy" id="34720"/>
    <lineage>
        <taxon>Eukaryota</taxon>
        <taxon>Metazoa</taxon>
        <taxon>Ecdysozoa</taxon>
        <taxon>Arthropoda</taxon>
        <taxon>Hexapoda</taxon>
        <taxon>Insecta</taxon>
        <taxon>Pterygota</taxon>
        <taxon>Neoptera</taxon>
        <taxon>Endopterygota</taxon>
        <taxon>Hymenoptera</taxon>
        <taxon>Apocrita</taxon>
        <taxon>Aculeata</taxon>
        <taxon>Formicoidea</taxon>
        <taxon>Formicidae</taxon>
        <taxon>Myrmicinae</taxon>
        <taxon>Trachymyrmex</taxon>
    </lineage>
</organism>
<reference evidence="1 2" key="1">
    <citation type="submission" date="2016-03" db="EMBL/GenBank/DDBJ databases">
        <title>Trachymyrmex septentrionalis WGS genome.</title>
        <authorList>
            <person name="Nygaard S."/>
            <person name="Hu H."/>
            <person name="Boomsma J."/>
            <person name="Zhang G."/>
        </authorList>
    </citation>
    <scope>NUCLEOTIDE SEQUENCE [LARGE SCALE GENOMIC DNA]</scope>
    <source>
        <strain evidence="1">Tsep2-gDNA-1</strain>
        <tissue evidence="1">Whole body</tissue>
    </source>
</reference>
<evidence type="ECO:0000313" key="2">
    <source>
        <dbReference type="Proteomes" id="UP000078541"/>
    </source>
</evidence>
<dbReference type="EMBL" id="KQ981424">
    <property type="protein sequence ID" value="KYN41816.1"/>
    <property type="molecule type" value="Genomic_DNA"/>
</dbReference>
<accession>A0A195FN36</accession>
<protein>
    <submittedName>
        <fullName evidence="1">Uncharacterized protein</fullName>
    </submittedName>
</protein>
<name>A0A195FN36_9HYME</name>
<dbReference type="STRING" id="34720.A0A195FN36"/>